<dbReference type="NCBIfam" id="NF043067">
    <property type="entry name" value="AAC_6p_group_E"/>
    <property type="match status" value="1"/>
</dbReference>
<dbReference type="PANTHER" id="PTHR43072:SF60">
    <property type="entry name" value="L-2,4-DIAMINOBUTYRIC ACID ACETYLTRANSFERASE"/>
    <property type="match status" value="1"/>
</dbReference>
<proteinExistence type="predicted"/>
<dbReference type="EMBL" id="CP109617">
    <property type="protein sequence ID" value="WED54326.1"/>
    <property type="molecule type" value="Genomic_DNA"/>
</dbReference>
<evidence type="ECO:0000313" key="10">
    <source>
        <dbReference type="EMBL" id="WED54326.1"/>
    </source>
</evidence>
<evidence type="ECO:0000256" key="5">
    <source>
        <dbReference type="ARBA" id="ARBA00023251"/>
    </source>
</evidence>
<evidence type="ECO:0000256" key="6">
    <source>
        <dbReference type="ARBA" id="ARBA00023315"/>
    </source>
</evidence>
<dbReference type="InterPro" id="IPR000182">
    <property type="entry name" value="GNAT_dom"/>
</dbReference>
<evidence type="ECO:0000313" key="11">
    <source>
        <dbReference type="Proteomes" id="UP001219957"/>
    </source>
</evidence>
<keyword evidence="4 10" id="KW-0808">Transferase</keyword>
<reference evidence="10 11" key="1">
    <citation type="submission" date="2022-10" db="EMBL/GenBank/DDBJ databases">
        <title>Complete genome sequence of Exiguobacterium profundum TSS-3 isolated from an extremely saline-alkaline spring located in Ixtapa, Chiapas-Mexico.</title>
        <authorList>
            <person name="Rincon-Rosales R."/>
            <person name="Rogel M.A."/>
            <person name="Rincon-Molina C.I."/>
            <person name="Guerrero G."/>
            <person name="Manzano-Gomez L.A."/>
            <person name="Lopez-Lopez A."/>
            <person name="Rincon Molina F.A."/>
            <person name="Martinez-Romero E."/>
        </authorList>
    </citation>
    <scope>NUCLEOTIDE SEQUENCE [LARGE SCALE GENOMIC DNA]</scope>
    <source>
        <strain evidence="10 11">TSS-3</strain>
    </source>
</reference>
<dbReference type="PANTHER" id="PTHR43072">
    <property type="entry name" value="N-ACETYLTRANSFERASE"/>
    <property type="match status" value="1"/>
</dbReference>
<sequence length="150" mass="16999">MKIDYATEVNVETLVQFMHDLWPDAPTEELRMEVKLGLASKKMHYFIASNEHGKAVGFCQLSFRHDYVPGSSTSPTAYVEGIYVSESERHRGVASRLVDTASTFAARHGCIELASDTELENEDSQRFHEKVGFKEVERVVTYIKNLSHES</sequence>
<organism evidence="10 11">
    <name type="scientific">Exiguobacterium profundum</name>
    <dbReference type="NCBI Taxonomy" id="307643"/>
    <lineage>
        <taxon>Bacteria</taxon>
        <taxon>Bacillati</taxon>
        <taxon>Bacillota</taxon>
        <taxon>Bacilli</taxon>
        <taxon>Bacillales</taxon>
        <taxon>Bacillales Family XII. Incertae Sedis</taxon>
        <taxon>Exiguobacterium</taxon>
    </lineage>
</organism>
<evidence type="ECO:0000256" key="1">
    <source>
        <dbReference type="ARBA" id="ARBA00011738"/>
    </source>
</evidence>
<evidence type="ECO:0000259" key="9">
    <source>
        <dbReference type="PROSITE" id="PS51186"/>
    </source>
</evidence>
<evidence type="ECO:0000256" key="4">
    <source>
        <dbReference type="ARBA" id="ARBA00022679"/>
    </source>
</evidence>
<keyword evidence="5" id="KW-0046">Antibiotic resistance</keyword>
<keyword evidence="6 10" id="KW-0012">Acyltransferase</keyword>
<accession>A0ABY8AWR2</accession>
<protein>
    <recommendedName>
        <fullName evidence="3">Aminoglycoside N(6')-acetyltransferase type 1</fullName>
        <ecNumber evidence="2">2.3.1.82</ecNumber>
    </recommendedName>
    <alternativeName>
        <fullName evidence="7">Aminoglycoside resistance protein</fullName>
    </alternativeName>
</protein>
<dbReference type="Proteomes" id="UP001219957">
    <property type="component" value="Chromosome"/>
</dbReference>
<evidence type="ECO:0000256" key="8">
    <source>
        <dbReference type="ARBA" id="ARBA00048923"/>
    </source>
</evidence>
<dbReference type="EC" id="2.3.1.82" evidence="2"/>
<comment type="catalytic activity">
    <reaction evidence="8">
        <text>kanamycin B + acetyl-CoA = N(6')-acetylkanamycin B + CoA + H(+)</text>
        <dbReference type="Rhea" id="RHEA:16449"/>
        <dbReference type="ChEBI" id="CHEBI:15378"/>
        <dbReference type="ChEBI" id="CHEBI:57287"/>
        <dbReference type="ChEBI" id="CHEBI:57288"/>
        <dbReference type="ChEBI" id="CHEBI:58390"/>
        <dbReference type="ChEBI" id="CHEBI:58549"/>
        <dbReference type="EC" id="2.3.1.82"/>
    </reaction>
</comment>
<evidence type="ECO:0000256" key="7">
    <source>
        <dbReference type="ARBA" id="ARBA00029660"/>
    </source>
</evidence>
<evidence type="ECO:0000256" key="2">
    <source>
        <dbReference type="ARBA" id="ARBA00012888"/>
    </source>
</evidence>
<dbReference type="RefSeq" id="WP_214684554.1">
    <property type="nucleotide sequence ID" value="NZ_CP109617.1"/>
</dbReference>
<dbReference type="InterPro" id="IPR024170">
    <property type="entry name" value="Aminoglycoside_N6-AcTrfrase"/>
</dbReference>
<dbReference type="PROSITE" id="PS51186">
    <property type="entry name" value="GNAT"/>
    <property type="match status" value="1"/>
</dbReference>
<evidence type="ECO:0000256" key="3">
    <source>
        <dbReference type="ARBA" id="ARBA00017677"/>
    </source>
</evidence>
<comment type="subunit">
    <text evidence="1">Homodimer.</text>
</comment>
<gene>
    <name evidence="10" type="ORF">OE059_09690</name>
</gene>
<dbReference type="SUPFAM" id="SSF55729">
    <property type="entry name" value="Acyl-CoA N-acyltransferases (Nat)"/>
    <property type="match status" value="1"/>
</dbReference>
<dbReference type="Pfam" id="PF00583">
    <property type="entry name" value="Acetyltransf_1"/>
    <property type="match status" value="1"/>
</dbReference>
<dbReference type="CDD" id="cd04301">
    <property type="entry name" value="NAT_SF"/>
    <property type="match status" value="1"/>
</dbReference>
<dbReference type="Gene3D" id="3.40.630.30">
    <property type="match status" value="1"/>
</dbReference>
<name>A0ABY8AWR2_9BACL</name>
<dbReference type="GO" id="GO:0016746">
    <property type="term" value="F:acyltransferase activity"/>
    <property type="evidence" value="ECO:0007669"/>
    <property type="project" value="UniProtKB-KW"/>
</dbReference>
<keyword evidence="11" id="KW-1185">Reference proteome</keyword>
<dbReference type="PIRSF" id="PIRSF000452">
    <property type="entry name" value="6-N-acetyltransf"/>
    <property type="match status" value="1"/>
</dbReference>
<dbReference type="InterPro" id="IPR016181">
    <property type="entry name" value="Acyl_CoA_acyltransferase"/>
</dbReference>
<feature type="domain" description="N-acetyltransferase" evidence="9">
    <location>
        <begin position="1"/>
        <end position="150"/>
    </location>
</feature>